<protein>
    <submittedName>
        <fullName evidence="1">Uncharacterized protein</fullName>
    </submittedName>
</protein>
<evidence type="ECO:0000313" key="1">
    <source>
        <dbReference type="EMBL" id="GAB1580387.1"/>
    </source>
</evidence>
<proteinExistence type="predicted"/>
<name>A0ABQ0GUP1_9HYPH</name>
<accession>A0ABQ0GUP1</accession>
<evidence type="ECO:0000313" key="2">
    <source>
        <dbReference type="Proteomes" id="UP001628091"/>
    </source>
</evidence>
<dbReference type="EMBL" id="BAAFZP010000001">
    <property type="protein sequence ID" value="GAB1580387.1"/>
    <property type="molecule type" value="Genomic_DNA"/>
</dbReference>
<keyword evidence="2" id="KW-1185">Reference proteome</keyword>
<gene>
    <name evidence="1" type="ORF">PPNSA23_03300</name>
</gene>
<reference evidence="1 2" key="1">
    <citation type="submission" date="2024-10" db="EMBL/GenBank/DDBJ databases">
        <title>Isolation, draft genome sequencing and identification of Phyllobacterium sp. NSA23, isolated from leaf soil.</title>
        <authorList>
            <person name="Akita H."/>
        </authorList>
    </citation>
    <scope>NUCLEOTIDE SEQUENCE [LARGE SCALE GENOMIC DNA]</scope>
    <source>
        <strain evidence="1 2">NSA23</strain>
    </source>
</reference>
<organism evidence="1 2">
    <name type="scientific">Phyllobacterium phragmitis</name>
    <dbReference type="NCBI Taxonomy" id="2670329"/>
    <lineage>
        <taxon>Bacteria</taxon>
        <taxon>Pseudomonadati</taxon>
        <taxon>Pseudomonadota</taxon>
        <taxon>Alphaproteobacteria</taxon>
        <taxon>Hyphomicrobiales</taxon>
        <taxon>Phyllobacteriaceae</taxon>
        <taxon>Phyllobacterium</taxon>
    </lineage>
</organism>
<sequence>MPGPAAAITAPSTAAPLRVPRAAINGKDVEQSLFHAADARDARQWTPVKSTGIHCLQSSPSKRDHLTDAKGRRVQLLGEVNRFNRHLGYSLPQQIITVDCGIQ</sequence>
<dbReference type="Proteomes" id="UP001628091">
    <property type="component" value="Unassembled WGS sequence"/>
</dbReference>
<comment type="caution">
    <text evidence="1">The sequence shown here is derived from an EMBL/GenBank/DDBJ whole genome shotgun (WGS) entry which is preliminary data.</text>
</comment>